<organism evidence="1">
    <name type="scientific">viral metagenome</name>
    <dbReference type="NCBI Taxonomy" id="1070528"/>
    <lineage>
        <taxon>unclassified sequences</taxon>
        <taxon>metagenomes</taxon>
        <taxon>organismal metagenomes</taxon>
    </lineage>
</organism>
<dbReference type="AlphaFoldDB" id="A0A6M3M3D0"/>
<dbReference type="EMBL" id="MT143661">
    <property type="protein sequence ID" value="QJA99665.1"/>
    <property type="molecule type" value="Genomic_DNA"/>
</dbReference>
<proteinExistence type="predicted"/>
<gene>
    <name evidence="1" type="ORF">MM171A00924_0020</name>
</gene>
<protein>
    <submittedName>
        <fullName evidence="1">Uncharacterized protein</fullName>
    </submittedName>
</protein>
<accession>A0A6M3M3D0</accession>
<sequence length="89" mass="10583">MKLRLDTIKKEIVLSRPPMLLDITTIVDLILPDSEKWNYYIDIDRRITKQSDWYDLPSMHKVPSQFPLYPWIESEGTIIPGIYFIKICL</sequence>
<evidence type="ECO:0000313" key="1">
    <source>
        <dbReference type="EMBL" id="QJA99665.1"/>
    </source>
</evidence>
<name>A0A6M3M3D0_9ZZZZ</name>
<reference evidence="1" key="1">
    <citation type="submission" date="2020-03" db="EMBL/GenBank/DDBJ databases">
        <title>The deep terrestrial virosphere.</title>
        <authorList>
            <person name="Holmfeldt K."/>
            <person name="Nilsson E."/>
            <person name="Simone D."/>
            <person name="Lopez-Fernandez M."/>
            <person name="Wu X."/>
            <person name="de Brujin I."/>
            <person name="Lundin D."/>
            <person name="Andersson A."/>
            <person name="Bertilsson S."/>
            <person name="Dopson M."/>
        </authorList>
    </citation>
    <scope>NUCLEOTIDE SEQUENCE</scope>
    <source>
        <strain evidence="1">MM171A00924</strain>
    </source>
</reference>